<protein>
    <recommendedName>
        <fullName evidence="3">Copia protein</fullName>
    </recommendedName>
</protein>
<accession>A0A371HIB3</accession>
<keyword evidence="2" id="KW-1185">Reference proteome</keyword>
<reference evidence="1" key="1">
    <citation type="submission" date="2018-05" db="EMBL/GenBank/DDBJ databases">
        <title>Draft genome of Mucuna pruriens seed.</title>
        <authorList>
            <person name="Nnadi N.E."/>
            <person name="Vos R."/>
            <person name="Hasami M.H."/>
            <person name="Devisetty U.K."/>
            <person name="Aguiy J.C."/>
        </authorList>
    </citation>
    <scope>NUCLEOTIDE SEQUENCE [LARGE SCALE GENOMIC DNA]</scope>
    <source>
        <strain evidence="1">JCA_2017</strain>
    </source>
</reference>
<gene>
    <name evidence="1" type="ORF">CR513_14072</name>
</gene>
<evidence type="ECO:0008006" key="3">
    <source>
        <dbReference type="Google" id="ProtNLM"/>
    </source>
</evidence>
<organism evidence="1 2">
    <name type="scientific">Mucuna pruriens</name>
    <name type="common">Velvet bean</name>
    <name type="synonym">Dolichos pruriens</name>
    <dbReference type="NCBI Taxonomy" id="157652"/>
    <lineage>
        <taxon>Eukaryota</taxon>
        <taxon>Viridiplantae</taxon>
        <taxon>Streptophyta</taxon>
        <taxon>Embryophyta</taxon>
        <taxon>Tracheophyta</taxon>
        <taxon>Spermatophyta</taxon>
        <taxon>Magnoliopsida</taxon>
        <taxon>eudicotyledons</taxon>
        <taxon>Gunneridae</taxon>
        <taxon>Pentapetalae</taxon>
        <taxon>rosids</taxon>
        <taxon>fabids</taxon>
        <taxon>Fabales</taxon>
        <taxon>Fabaceae</taxon>
        <taxon>Papilionoideae</taxon>
        <taxon>50 kb inversion clade</taxon>
        <taxon>NPAAA clade</taxon>
        <taxon>indigoferoid/millettioid clade</taxon>
        <taxon>Phaseoleae</taxon>
        <taxon>Mucuna</taxon>
    </lineage>
</organism>
<sequence>MENAKAVSTPLAAHFKLSSKHSPSNEAEKTNMSRVPYASVVGREHWNVVKWILRYLHGTSDLRLCFGGDKPTLVGYSDSDMAGDIDSRKSTSGYLIKFAGGVSTIHLGKNSTFHSKSKHIDVRYHWIHDALDAKLLELVKVHTDDNGTDMMTKIVPTGKFETCCEIVEITST</sequence>
<comment type="caution">
    <text evidence="1">The sequence shown here is derived from an EMBL/GenBank/DDBJ whole genome shotgun (WGS) entry which is preliminary data.</text>
</comment>
<evidence type="ECO:0000313" key="2">
    <source>
        <dbReference type="Proteomes" id="UP000257109"/>
    </source>
</evidence>
<proteinExistence type="predicted"/>
<dbReference type="PANTHER" id="PTHR11439:SF483">
    <property type="entry name" value="PEPTIDE SYNTHASE GLIP-LIKE, PUTATIVE (AFU_ORTHOLOGUE AFUA_3G12920)-RELATED"/>
    <property type="match status" value="1"/>
</dbReference>
<dbReference type="OrthoDB" id="418237at2759"/>
<dbReference type="CDD" id="cd09272">
    <property type="entry name" value="RNase_HI_RT_Ty1"/>
    <property type="match status" value="1"/>
</dbReference>
<dbReference type="PANTHER" id="PTHR11439">
    <property type="entry name" value="GAG-POL-RELATED RETROTRANSPOSON"/>
    <property type="match status" value="1"/>
</dbReference>
<name>A0A371HIB3_MUCPR</name>
<dbReference type="EMBL" id="QJKJ01002529">
    <property type="protein sequence ID" value="RDY02462.1"/>
    <property type="molecule type" value="Genomic_DNA"/>
</dbReference>
<dbReference type="Proteomes" id="UP000257109">
    <property type="component" value="Unassembled WGS sequence"/>
</dbReference>
<feature type="non-terminal residue" evidence="1">
    <location>
        <position position="1"/>
    </location>
</feature>
<evidence type="ECO:0000313" key="1">
    <source>
        <dbReference type="EMBL" id="RDY02462.1"/>
    </source>
</evidence>
<dbReference type="AlphaFoldDB" id="A0A371HIB3"/>
<dbReference type="STRING" id="157652.A0A371HIB3"/>